<accession>A0A0C3Q1Y4</accession>
<dbReference type="Gene3D" id="3.90.1150.10">
    <property type="entry name" value="Aspartate Aminotransferase, domain 1"/>
    <property type="match status" value="1"/>
</dbReference>
<dbReference type="OrthoDB" id="10250117at2759"/>
<dbReference type="AlphaFoldDB" id="A0A0C3Q1Y4"/>
<proteinExistence type="predicted"/>
<feature type="non-terminal residue" evidence="1">
    <location>
        <position position="1"/>
    </location>
</feature>
<evidence type="ECO:0000313" key="1">
    <source>
        <dbReference type="EMBL" id="KIO16304.1"/>
    </source>
</evidence>
<organism evidence="1 2">
    <name type="scientific">Tulasnella calospora MUT 4182</name>
    <dbReference type="NCBI Taxonomy" id="1051891"/>
    <lineage>
        <taxon>Eukaryota</taxon>
        <taxon>Fungi</taxon>
        <taxon>Dikarya</taxon>
        <taxon>Basidiomycota</taxon>
        <taxon>Agaricomycotina</taxon>
        <taxon>Agaricomycetes</taxon>
        <taxon>Cantharellales</taxon>
        <taxon>Tulasnellaceae</taxon>
        <taxon>Tulasnella</taxon>
    </lineage>
</organism>
<gene>
    <name evidence="1" type="ORF">M407DRAFT_232683</name>
</gene>
<name>A0A0C3Q1Y4_9AGAM</name>
<protein>
    <submittedName>
        <fullName evidence="1">Uncharacterized protein</fullName>
    </submittedName>
</protein>
<dbReference type="Proteomes" id="UP000054248">
    <property type="component" value="Unassembled WGS sequence"/>
</dbReference>
<dbReference type="HOGENOM" id="CLU_1820516_0_0_1"/>
<sequence length="142" mass="16823">YHRRWRTGVRFEERYASRPFGCWLGRRTRIATQETVSDRAHISKPLTRLVDAINSRVEHVVWNGDPNGFPTCFHPSFSHVEGETLLMACMMSRRHPLARARPPRWSLLTFFVPSVPPRIWHILHFDSVYESIYNRGREKLHD</sequence>
<keyword evidence="2" id="KW-1185">Reference proteome</keyword>
<dbReference type="InterPro" id="IPR015422">
    <property type="entry name" value="PyrdxlP-dep_Trfase_small"/>
</dbReference>
<reference evidence="1 2" key="1">
    <citation type="submission" date="2014-04" db="EMBL/GenBank/DDBJ databases">
        <authorList>
            <consortium name="DOE Joint Genome Institute"/>
            <person name="Kuo A."/>
            <person name="Girlanda M."/>
            <person name="Perotto S."/>
            <person name="Kohler A."/>
            <person name="Nagy L.G."/>
            <person name="Floudas D."/>
            <person name="Copeland A."/>
            <person name="Barry K.W."/>
            <person name="Cichocki N."/>
            <person name="Veneault-Fourrey C."/>
            <person name="LaButti K."/>
            <person name="Lindquist E.A."/>
            <person name="Lipzen A."/>
            <person name="Lundell T."/>
            <person name="Morin E."/>
            <person name="Murat C."/>
            <person name="Sun H."/>
            <person name="Tunlid A."/>
            <person name="Henrissat B."/>
            <person name="Grigoriev I.V."/>
            <person name="Hibbett D.S."/>
            <person name="Martin F."/>
            <person name="Nordberg H.P."/>
            <person name="Cantor M.N."/>
            <person name="Hua S.X."/>
        </authorList>
    </citation>
    <scope>NUCLEOTIDE SEQUENCE [LARGE SCALE GENOMIC DNA]</scope>
    <source>
        <strain evidence="1 2">MUT 4182</strain>
    </source>
</reference>
<reference evidence="2" key="2">
    <citation type="submission" date="2015-01" db="EMBL/GenBank/DDBJ databases">
        <title>Evolutionary Origins and Diversification of the Mycorrhizal Mutualists.</title>
        <authorList>
            <consortium name="DOE Joint Genome Institute"/>
            <consortium name="Mycorrhizal Genomics Consortium"/>
            <person name="Kohler A."/>
            <person name="Kuo A."/>
            <person name="Nagy L.G."/>
            <person name="Floudas D."/>
            <person name="Copeland A."/>
            <person name="Barry K.W."/>
            <person name="Cichocki N."/>
            <person name="Veneault-Fourrey C."/>
            <person name="LaButti K."/>
            <person name="Lindquist E.A."/>
            <person name="Lipzen A."/>
            <person name="Lundell T."/>
            <person name="Morin E."/>
            <person name="Murat C."/>
            <person name="Riley R."/>
            <person name="Ohm R."/>
            <person name="Sun H."/>
            <person name="Tunlid A."/>
            <person name="Henrissat B."/>
            <person name="Grigoriev I.V."/>
            <person name="Hibbett D.S."/>
            <person name="Martin F."/>
        </authorList>
    </citation>
    <scope>NUCLEOTIDE SEQUENCE [LARGE SCALE GENOMIC DNA]</scope>
    <source>
        <strain evidence="2">MUT 4182</strain>
    </source>
</reference>
<dbReference type="EMBL" id="KN823602">
    <property type="protein sequence ID" value="KIO16304.1"/>
    <property type="molecule type" value="Genomic_DNA"/>
</dbReference>
<evidence type="ECO:0000313" key="2">
    <source>
        <dbReference type="Proteomes" id="UP000054248"/>
    </source>
</evidence>
<dbReference type="STRING" id="1051891.A0A0C3Q1Y4"/>